<protein>
    <submittedName>
        <fullName evidence="2">Uma2 family endonuclease</fullName>
    </submittedName>
</protein>
<gene>
    <name evidence="2" type="ORF">ACE1CA_25840</name>
</gene>
<name>A0ABV4WS67_9CYAN</name>
<keyword evidence="2" id="KW-0255">Endonuclease</keyword>
<feature type="domain" description="Putative restriction endonuclease" evidence="1">
    <location>
        <begin position="21"/>
        <end position="177"/>
    </location>
</feature>
<sequence length="182" mass="20273">MLTTAEISPESKVFTLEDYMLNPPDNTEWVDGQLVQKNGMTSKHGKVQSKLSTYWRNYITSSNLGGEVYVETACRTVGRGRCPDVAYLTADLVAQFGEFTVLPQSFPLIAEIISPTDKAEEVFAKVKEYLDSGCQEIWLVFPESQWVLVVTKKQQKLLNLGDVVSTEIMLPGFSVAVDELLA</sequence>
<dbReference type="Pfam" id="PF05685">
    <property type="entry name" value="Uma2"/>
    <property type="match status" value="1"/>
</dbReference>
<reference evidence="2 3" key="1">
    <citation type="submission" date="2024-09" db="EMBL/GenBank/DDBJ databases">
        <title>Floridaenema gen nov. (Aerosakkonemataceae, Aerosakkonematales ord. nov., Cyanobacteria) from benthic tropical and subtropical fresh waters, with the description of four new species.</title>
        <authorList>
            <person name="Moretto J.A."/>
            <person name="Berthold D.E."/>
            <person name="Lefler F.W."/>
            <person name="Huang I.-S."/>
            <person name="Laughinghouse H. IV."/>
        </authorList>
    </citation>
    <scope>NUCLEOTIDE SEQUENCE [LARGE SCALE GENOMIC DNA]</scope>
    <source>
        <strain evidence="2 3">BLCC-F167</strain>
    </source>
</reference>
<evidence type="ECO:0000313" key="3">
    <source>
        <dbReference type="Proteomes" id="UP001576780"/>
    </source>
</evidence>
<accession>A0ABV4WS67</accession>
<dbReference type="RefSeq" id="WP_413280274.1">
    <property type="nucleotide sequence ID" value="NZ_JBHFNT010000229.1"/>
</dbReference>
<dbReference type="Gene3D" id="3.90.1570.10">
    <property type="entry name" value="tt1808, chain A"/>
    <property type="match status" value="1"/>
</dbReference>
<dbReference type="Proteomes" id="UP001576780">
    <property type="component" value="Unassembled WGS sequence"/>
</dbReference>
<keyword evidence="3" id="KW-1185">Reference proteome</keyword>
<dbReference type="CDD" id="cd06260">
    <property type="entry name" value="DUF820-like"/>
    <property type="match status" value="1"/>
</dbReference>
<dbReference type="EMBL" id="JBHFNT010000229">
    <property type="protein sequence ID" value="MFB2837938.1"/>
    <property type="molecule type" value="Genomic_DNA"/>
</dbReference>
<dbReference type="SUPFAM" id="SSF52980">
    <property type="entry name" value="Restriction endonuclease-like"/>
    <property type="match status" value="1"/>
</dbReference>
<keyword evidence="2" id="KW-0378">Hydrolase</keyword>
<dbReference type="InterPro" id="IPR012296">
    <property type="entry name" value="Nuclease_put_TT1808"/>
</dbReference>
<comment type="caution">
    <text evidence="2">The sequence shown here is derived from an EMBL/GenBank/DDBJ whole genome shotgun (WGS) entry which is preliminary data.</text>
</comment>
<organism evidence="2 3">
    <name type="scientific">Floridaenema evergladense BLCC-F167</name>
    <dbReference type="NCBI Taxonomy" id="3153639"/>
    <lineage>
        <taxon>Bacteria</taxon>
        <taxon>Bacillati</taxon>
        <taxon>Cyanobacteriota</taxon>
        <taxon>Cyanophyceae</taxon>
        <taxon>Oscillatoriophycideae</taxon>
        <taxon>Aerosakkonematales</taxon>
        <taxon>Aerosakkonemataceae</taxon>
        <taxon>Floridanema</taxon>
        <taxon>Floridanema evergladense</taxon>
    </lineage>
</organism>
<evidence type="ECO:0000313" key="2">
    <source>
        <dbReference type="EMBL" id="MFB2837938.1"/>
    </source>
</evidence>
<evidence type="ECO:0000259" key="1">
    <source>
        <dbReference type="Pfam" id="PF05685"/>
    </source>
</evidence>
<dbReference type="InterPro" id="IPR011335">
    <property type="entry name" value="Restrct_endonuc-II-like"/>
</dbReference>
<dbReference type="GO" id="GO:0004519">
    <property type="term" value="F:endonuclease activity"/>
    <property type="evidence" value="ECO:0007669"/>
    <property type="project" value="UniProtKB-KW"/>
</dbReference>
<keyword evidence="2" id="KW-0540">Nuclease</keyword>
<dbReference type="PANTHER" id="PTHR34107">
    <property type="entry name" value="SLL0198 PROTEIN-RELATED"/>
    <property type="match status" value="1"/>
</dbReference>
<dbReference type="PANTHER" id="PTHR34107:SF1">
    <property type="entry name" value="SLL0198 PROTEIN"/>
    <property type="match status" value="1"/>
</dbReference>
<dbReference type="InterPro" id="IPR008538">
    <property type="entry name" value="Uma2"/>
</dbReference>
<proteinExistence type="predicted"/>